<gene>
    <name evidence="4" type="ORF">GCM10011610_60490</name>
</gene>
<evidence type="ECO:0000259" key="3">
    <source>
        <dbReference type="Pfam" id="PF12146"/>
    </source>
</evidence>
<evidence type="ECO:0000313" key="4">
    <source>
        <dbReference type="EMBL" id="GGN95945.1"/>
    </source>
</evidence>
<dbReference type="PANTHER" id="PTHR22946">
    <property type="entry name" value="DIENELACTONE HYDROLASE DOMAIN-CONTAINING PROTEIN-RELATED"/>
    <property type="match status" value="1"/>
</dbReference>
<dbReference type="InterPro" id="IPR029058">
    <property type="entry name" value="AB_hydrolase_fold"/>
</dbReference>
<dbReference type="Proteomes" id="UP000658127">
    <property type="component" value="Unassembled WGS sequence"/>
</dbReference>
<reference evidence="5" key="1">
    <citation type="journal article" date="2019" name="Int. J. Syst. Evol. Microbiol.">
        <title>The Global Catalogue of Microorganisms (GCM) 10K type strain sequencing project: providing services to taxonomists for standard genome sequencing and annotation.</title>
        <authorList>
            <consortium name="The Broad Institute Genomics Platform"/>
            <consortium name="The Broad Institute Genome Sequencing Center for Infectious Disease"/>
            <person name="Wu L."/>
            <person name="Ma J."/>
        </authorList>
    </citation>
    <scope>NUCLEOTIDE SEQUENCE [LARGE SCALE GENOMIC DNA]</scope>
    <source>
        <strain evidence="5">CGMCC 4.7329</strain>
    </source>
</reference>
<dbReference type="InterPro" id="IPR050261">
    <property type="entry name" value="FrsA_esterase"/>
</dbReference>
<dbReference type="Pfam" id="PF12146">
    <property type="entry name" value="Hydrolase_4"/>
    <property type="match status" value="1"/>
</dbReference>
<organism evidence="4 5">
    <name type="scientific">Nocardia rhizosphaerihabitans</name>
    <dbReference type="NCBI Taxonomy" id="1691570"/>
    <lineage>
        <taxon>Bacteria</taxon>
        <taxon>Bacillati</taxon>
        <taxon>Actinomycetota</taxon>
        <taxon>Actinomycetes</taxon>
        <taxon>Mycobacteriales</taxon>
        <taxon>Nocardiaceae</taxon>
        <taxon>Nocardia</taxon>
    </lineage>
</organism>
<protein>
    <submittedName>
        <fullName evidence="4">Alpha/beta hydrolase</fullName>
    </submittedName>
</protein>
<evidence type="ECO:0000256" key="1">
    <source>
        <dbReference type="ARBA" id="ARBA00022801"/>
    </source>
</evidence>
<keyword evidence="1 4" id="KW-0378">Hydrolase</keyword>
<proteinExistence type="inferred from homology"/>
<dbReference type="GO" id="GO:0016787">
    <property type="term" value="F:hydrolase activity"/>
    <property type="evidence" value="ECO:0007669"/>
    <property type="project" value="UniProtKB-KW"/>
</dbReference>
<comment type="similarity">
    <text evidence="2">Belongs to the AB hydrolase superfamily. FUS2 hydrolase family.</text>
</comment>
<dbReference type="EMBL" id="BMNE01000009">
    <property type="protein sequence ID" value="GGN95945.1"/>
    <property type="molecule type" value="Genomic_DNA"/>
</dbReference>
<dbReference type="InterPro" id="IPR022742">
    <property type="entry name" value="Hydrolase_4"/>
</dbReference>
<evidence type="ECO:0000256" key="2">
    <source>
        <dbReference type="ARBA" id="ARBA00038115"/>
    </source>
</evidence>
<accession>A0ABQ2KXW0</accession>
<sequence>MVSLFARVLTDSKSIPAGLIRMRTTVSFPVAGVRCTGYLYLPADSGPVPCVVLCHGFSGTMDRLFDYAEMFAAAGSAALVFDYRGFGESDGEPRQVPDIAGQLDDIRAAVAFARGHERIDPDRIFLWGNSLGGAHVITVAATDPHIAAVVAQIPFNGFPDRVAGRSTGDTLKLLGAIAWDTVRGKLGMRPYYIPMVGHPGDLAVTATPEAEEHIRTLTGSGETLWRNSIAPRALLQMMRYHPAESAARLSCPLLVCVAADDQETPLENSRALADRAPHGELRIYPGTHFTFYTDPELRRRVVADQIEFYRRTDDAPPTDMT</sequence>
<name>A0ABQ2KXW0_9NOCA</name>
<comment type="caution">
    <text evidence="4">The sequence shown here is derived from an EMBL/GenBank/DDBJ whole genome shotgun (WGS) entry which is preliminary data.</text>
</comment>
<feature type="domain" description="Serine aminopeptidase S33" evidence="3">
    <location>
        <begin position="49"/>
        <end position="288"/>
    </location>
</feature>
<evidence type="ECO:0000313" key="5">
    <source>
        <dbReference type="Proteomes" id="UP000658127"/>
    </source>
</evidence>
<dbReference type="PRINTS" id="PR00111">
    <property type="entry name" value="ABHYDROLASE"/>
</dbReference>
<dbReference type="Gene3D" id="3.40.50.1820">
    <property type="entry name" value="alpha/beta hydrolase"/>
    <property type="match status" value="1"/>
</dbReference>
<dbReference type="PANTHER" id="PTHR22946:SF9">
    <property type="entry name" value="POLYKETIDE TRANSFERASE AF380"/>
    <property type="match status" value="1"/>
</dbReference>
<dbReference type="SUPFAM" id="SSF53474">
    <property type="entry name" value="alpha/beta-Hydrolases"/>
    <property type="match status" value="1"/>
</dbReference>
<dbReference type="InterPro" id="IPR000073">
    <property type="entry name" value="AB_hydrolase_1"/>
</dbReference>
<keyword evidence="5" id="KW-1185">Reference proteome</keyword>